<name>A0AAP0G778_9ASPA</name>
<sequence>MKTQKLVGPMSPKPEHQRKITFAALHLAASDWKGAPKLGALPADNKLIELMHVRKRSYTNTANFTLRCGVCQIGVIGQKVASTDIAFIMKTAHIILLLLTSTPKLVPRPSMPNLPSPLSTPNPERASLKILQNSSMTLEESLLNLFPLW</sequence>
<evidence type="ECO:0000313" key="3">
    <source>
        <dbReference type="Proteomes" id="UP001418222"/>
    </source>
</evidence>
<protein>
    <recommendedName>
        <fullName evidence="1">OTU1-like C-terminal C2H2-type zinc finger domain-containing protein</fullName>
    </recommendedName>
</protein>
<accession>A0AAP0G778</accession>
<reference evidence="2 3" key="1">
    <citation type="journal article" date="2022" name="Nat. Plants">
        <title>Genomes of leafy and leafless Platanthera orchids illuminate the evolution of mycoheterotrophy.</title>
        <authorList>
            <person name="Li M.H."/>
            <person name="Liu K.W."/>
            <person name="Li Z."/>
            <person name="Lu H.C."/>
            <person name="Ye Q.L."/>
            <person name="Zhang D."/>
            <person name="Wang J.Y."/>
            <person name="Li Y.F."/>
            <person name="Zhong Z.M."/>
            <person name="Liu X."/>
            <person name="Yu X."/>
            <person name="Liu D.K."/>
            <person name="Tu X.D."/>
            <person name="Liu B."/>
            <person name="Hao Y."/>
            <person name="Liao X.Y."/>
            <person name="Jiang Y.T."/>
            <person name="Sun W.H."/>
            <person name="Chen J."/>
            <person name="Chen Y.Q."/>
            <person name="Ai Y."/>
            <person name="Zhai J.W."/>
            <person name="Wu S.S."/>
            <person name="Zhou Z."/>
            <person name="Hsiao Y.Y."/>
            <person name="Wu W.L."/>
            <person name="Chen Y.Y."/>
            <person name="Lin Y.F."/>
            <person name="Hsu J.L."/>
            <person name="Li C.Y."/>
            <person name="Wang Z.W."/>
            <person name="Zhao X."/>
            <person name="Zhong W.Y."/>
            <person name="Ma X.K."/>
            <person name="Ma L."/>
            <person name="Huang J."/>
            <person name="Chen G.Z."/>
            <person name="Huang M.Z."/>
            <person name="Huang L."/>
            <person name="Peng D.H."/>
            <person name="Luo Y.B."/>
            <person name="Zou S.Q."/>
            <person name="Chen S.P."/>
            <person name="Lan S."/>
            <person name="Tsai W.C."/>
            <person name="Van de Peer Y."/>
            <person name="Liu Z.J."/>
        </authorList>
    </citation>
    <scope>NUCLEOTIDE SEQUENCE [LARGE SCALE GENOMIC DNA]</scope>
    <source>
        <strain evidence="2">Lor287</strain>
    </source>
</reference>
<organism evidence="2 3">
    <name type="scientific">Platanthera zijinensis</name>
    <dbReference type="NCBI Taxonomy" id="2320716"/>
    <lineage>
        <taxon>Eukaryota</taxon>
        <taxon>Viridiplantae</taxon>
        <taxon>Streptophyta</taxon>
        <taxon>Embryophyta</taxon>
        <taxon>Tracheophyta</taxon>
        <taxon>Spermatophyta</taxon>
        <taxon>Magnoliopsida</taxon>
        <taxon>Liliopsida</taxon>
        <taxon>Asparagales</taxon>
        <taxon>Orchidaceae</taxon>
        <taxon>Orchidoideae</taxon>
        <taxon>Orchideae</taxon>
        <taxon>Orchidinae</taxon>
        <taxon>Platanthera</taxon>
    </lineage>
</organism>
<gene>
    <name evidence="2" type="ORF">KSP39_PZI008760</name>
</gene>
<dbReference type="AlphaFoldDB" id="A0AAP0G778"/>
<proteinExistence type="predicted"/>
<feature type="domain" description="OTU1-like C-terminal C2H2-type zinc finger" evidence="1">
    <location>
        <begin position="62"/>
        <end position="93"/>
    </location>
</feature>
<dbReference type="Proteomes" id="UP001418222">
    <property type="component" value="Unassembled WGS sequence"/>
</dbReference>
<dbReference type="EMBL" id="JBBWWQ010000007">
    <property type="protein sequence ID" value="KAK8942358.1"/>
    <property type="molecule type" value="Genomic_DNA"/>
</dbReference>
<keyword evidence="3" id="KW-1185">Reference proteome</keyword>
<evidence type="ECO:0000313" key="2">
    <source>
        <dbReference type="EMBL" id="KAK8942358.1"/>
    </source>
</evidence>
<dbReference type="InterPro" id="IPR057766">
    <property type="entry name" value="Znf-C2H2_OTU1-like_C"/>
</dbReference>
<dbReference type="Pfam" id="PF24560">
    <property type="entry name" value="zf-C2H2_OTU1_C"/>
    <property type="match status" value="1"/>
</dbReference>
<comment type="caution">
    <text evidence="2">The sequence shown here is derived from an EMBL/GenBank/DDBJ whole genome shotgun (WGS) entry which is preliminary data.</text>
</comment>
<evidence type="ECO:0000259" key="1">
    <source>
        <dbReference type="Pfam" id="PF24560"/>
    </source>
</evidence>